<keyword evidence="3" id="KW-0716">Sensory transduction</keyword>
<evidence type="ECO:0000313" key="12">
    <source>
        <dbReference type="RefSeq" id="XP_026758586.2"/>
    </source>
</evidence>
<feature type="transmembrane region" description="Helical" evidence="10">
    <location>
        <begin position="191"/>
        <end position="214"/>
    </location>
</feature>
<evidence type="ECO:0000256" key="6">
    <source>
        <dbReference type="ARBA" id="ARBA00022989"/>
    </source>
</evidence>
<keyword evidence="2" id="KW-1003">Cell membrane</keyword>
<gene>
    <name evidence="12" type="primary">LOC113518033</name>
</gene>
<feature type="transmembrane region" description="Helical" evidence="10">
    <location>
        <begin position="226"/>
        <end position="246"/>
    </location>
</feature>
<organism evidence="11 12">
    <name type="scientific">Galleria mellonella</name>
    <name type="common">Greater wax moth</name>
    <dbReference type="NCBI Taxonomy" id="7137"/>
    <lineage>
        <taxon>Eukaryota</taxon>
        <taxon>Metazoa</taxon>
        <taxon>Ecdysozoa</taxon>
        <taxon>Arthropoda</taxon>
        <taxon>Hexapoda</taxon>
        <taxon>Insecta</taxon>
        <taxon>Pterygota</taxon>
        <taxon>Neoptera</taxon>
        <taxon>Endopterygota</taxon>
        <taxon>Lepidoptera</taxon>
        <taxon>Glossata</taxon>
        <taxon>Ditrysia</taxon>
        <taxon>Pyraloidea</taxon>
        <taxon>Pyralidae</taxon>
        <taxon>Galleriinae</taxon>
        <taxon>Galleria</taxon>
    </lineage>
</organism>
<evidence type="ECO:0000256" key="2">
    <source>
        <dbReference type="ARBA" id="ARBA00022475"/>
    </source>
</evidence>
<dbReference type="GO" id="GO:0005549">
    <property type="term" value="F:odorant binding"/>
    <property type="evidence" value="ECO:0007669"/>
    <property type="project" value="InterPro"/>
</dbReference>
<dbReference type="PANTHER" id="PTHR21137:SF35">
    <property type="entry name" value="ODORANT RECEPTOR 19A-RELATED"/>
    <property type="match status" value="1"/>
</dbReference>
<keyword evidence="11" id="KW-1185">Reference proteome</keyword>
<dbReference type="PANTHER" id="PTHR21137">
    <property type="entry name" value="ODORANT RECEPTOR"/>
    <property type="match status" value="1"/>
</dbReference>
<dbReference type="GO" id="GO:0007165">
    <property type="term" value="P:signal transduction"/>
    <property type="evidence" value="ECO:0007669"/>
    <property type="project" value="UniProtKB-KW"/>
</dbReference>
<dbReference type="Pfam" id="PF02949">
    <property type="entry name" value="7tm_6"/>
    <property type="match status" value="1"/>
</dbReference>
<reference evidence="12" key="1">
    <citation type="submission" date="2025-08" db="UniProtKB">
        <authorList>
            <consortium name="RefSeq"/>
        </authorList>
    </citation>
    <scope>IDENTIFICATION</scope>
    <source>
        <tissue evidence="12">Whole larvae</tissue>
    </source>
</reference>
<proteinExistence type="predicted"/>
<dbReference type="RefSeq" id="XP_026758586.2">
    <property type="nucleotide sequence ID" value="XM_026902785.3"/>
</dbReference>
<evidence type="ECO:0000256" key="10">
    <source>
        <dbReference type="SAM" id="Phobius"/>
    </source>
</evidence>
<keyword evidence="9" id="KW-0807">Transducer</keyword>
<keyword evidence="8 12" id="KW-0675">Receptor</keyword>
<evidence type="ECO:0000256" key="3">
    <source>
        <dbReference type="ARBA" id="ARBA00022606"/>
    </source>
</evidence>
<dbReference type="GO" id="GO:0004984">
    <property type="term" value="F:olfactory receptor activity"/>
    <property type="evidence" value="ECO:0007669"/>
    <property type="project" value="InterPro"/>
</dbReference>
<evidence type="ECO:0000256" key="4">
    <source>
        <dbReference type="ARBA" id="ARBA00022692"/>
    </source>
</evidence>
<evidence type="ECO:0000256" key="9">
    <source>
        <dbReference type="ARBA" id="ARBA00023224"/>
    </source>
</evidence>
<evidence type="ECO:0000256" key="7">
    <source>
        <dbReference type="ARBA" id="ARBA00023136"/>
    </source>
</evidence>
<dbReference type="FunCoup" id="A0A6J1WZR6">
    <property type="interactions" value="35"/>
</dbReference>
<keyword evidence="4 10" id="KW-0812">Transmembrane</keyword>
<sequence length="322" mass="36830">MSSTMDIADYTVSPMIPPCVAIPEDSGVIPLYPVNSRHIPPFKPKHSHANTTASRLKHEWDRGAQAIDFCTKSPSGIWNTKLELPTCNYYFLSDDIRDDYFIYWFIYQSFGMYGHMMYNVNIDTFIAGLIFIAVSQMKVLNFKLLNLKVNANSGLDEKEQDRLQTLKLTKCLEHYNILLRYCMSIQEILDVIIFVQFAMASIIICVTIYGLLLLSTNKSLMFMVSYLLAMLCQIFIPSFLGTLLSFESENLVFAGYNSEWIPRSEKFKKILKIFMERAKTPIVLTGLKLFPLSLGTFTSVMKTASSFLTLVRNVQDRQDGKI</sequence>
<evidence type="ECO:0000256" key="8">
    <source>
        <dbReference type="ARBA" id="ARBA00023170"/>
    </source>
</evidence>
<keyword evidence="5" id="KW-0552">Olfaction</keyword>
<accession>A0A6J1WZR6</accession>
<dbReference type="GO" id="GO:0005886">
    <property type="term" value="C:plasma membrane"/>
    <property type="evidence" value="ECO:0007669"/>
    <property type="project" value="UniProtKB-SubCell"/>
</dbReference>
<name>A0A6J1WZR6_GALME</name>
<evidence type="ECO:0000256" key="1">
    <source>
        <dbReference type="ARBA" id="ARBA00004651"/>
    </source>
</evidence>
<feature type="transmembrane region" description="Helical" evidence="10">
    <location>
        <begin position="118"/>
        <end position="137"/>
    </location>
</feature>
<dbReference type="InParanoid" id="A0A6J1WZR6"/>
<comment type="subcellular location">
    <subcellularLocation>
        <location evidence="1">Cell membrane</location>
        <topology evidence="1">Multi-pass membrane protein</topology>
    </subcellularLocation>
</comment>
<evidence type="ECO:0000313" key="11">
    <source>
        <dbReference type="Proteomes" id="UP001652740"/>
    </source>
</evidence>
<dbReference type="AlphaFoldDB" id="A0A6J1WZR6"/>
<protein>
    <submittedName>
        <fullName evidence="12">Odorant receptor 7a isoform X1</fullName>
    </submittedName>
</protein>
<dbReference type="InterPro" id="IPR004117">
    <property type="entry name" value="7tm6_olfct_rcpt"/>
</dbReference>
<keyword evidence="6 10" id="KW-1133">Transmembrane helix</keyword>
<dbReference type="GeneID" id="113518033"/>
<dbReference type="Proteomes" id="UP001652740">
    <property type="component" value="Unplaced"/>
</dbReference>
<feature type="transmembrane region" description="Helical" evidence="10">
    <location>
        <begin position="289"/>
        <end position="311"/>
    </location>
</feature>
<keyword evidence="7 10" id="KW-0472">Membrane</keyword>
<evidence type="ECO:0000256" key="5">
    <source>
        <dbReference type="ARBA" id="ARBA00022725"/>
    </source>
</evidence>
<dbReference type="KEGG" id="gmw:113518033"/>